<protein>
    <submittedName>
        <fullName evidence="1">9598_t:CDS:1</fullName>
    </submittedName>
</protein>
<proteinExistence type="predicted"/>
<dbReference type="EMBL" id="CAJVPQ010004094">
    <property type="protein sequence ID" value="CAG8644373.1"/>
    <property type="molecule type" value="Genomic_DNA"/>
</dbReference>
<sequence length="119" mass="13871">MNNIICESCEKCNLLQFRRQATTKLIEDQHYLQHTSDHNHAVKASQINIIKTINILKERIQQTNDKLVQIIQSIIADTLQEVYLYLSSHNVLHQSIKRIRNVDLLTISESLRDLVIPKI</sequence>
<keyword evidence="2" id="KW-1185">Reference proteome</keyword>
<name>A0A9N9DMY7_9GLOM</name>
<accession>A0A9N9DMY7</accession>
<gene>
    <name evidence="1" type="ORF">FCALED_LOCUS10733</name>
</gene>
<reference evidence="1" key="1">
    <citation type="submission" date="2021-06" db="EMBL/GenBank/DDBJ databases">
        <authorList>
            <person name="Kallberg Y."/>
            <person name="Tangrot J."/>
            <person name="Rosling A."/>
        </authorList>
    </citation>
    <scope>NUCLEOTIDE SEQUENCE</scope>
    <source>
        <strain evidence="1">UK204</strain>
    </source>
</reference>
<dbReference type="OrthoDB" id="2386348at2759"/>
<organism evidence="1 2">
    <name type="scientific">Funneliformis caledonium</name>
    <dbReference type="NCBI Taxonomy" id="1117310"/>
    <lineage>
        <taxon>Eukaryota</taxon>
        <taxon>Fungi</taxon>
        <taxon>Fungi incertae sedis</taxon>
        <taxon>Mucoromycota</taxon>
        <taxon>Glomeromycotina</taxon>
        <taxon>Glomeromycetes</taxon>
        <taxon>Glomerales</taxon>
        <taxon>Glomeraceae</taxon>
        <taxon>Funneliformis</taxon>
    </lineage>
</organism>
<evidence type="ECO:0000313" key="2">
    <source>
        <dbReference type="Proteomes" id="UP000789570"/>
    </source>
</evidence>
<dbReference type="Proteomes" id="UP000789570">
    <property type="component" value="Unassembled WGS sequence"/>
</dbReference>
<dbReference type="AlphaFoldDB" id="A0A9N9DMY7"/>
<evidence type="ECO:0000313" key="1">
    <source>
        <dbReference type="EMBL" id="CAG8644373.1"/>
    </source>
</evidence>
<comment type="caution">
    <text evidence="1">The sequence shown here is derived from an EMBL/GenBank/DDBJ whole genome shotgun (WGS) entry which is preliminary data.</text>
</comment>